<feature type="signal peptide" evidence="1">
    <location>
        <begin position="1"/>
        <end position="21"/>
    </location>
</feature>
<sequence>MKQKITLILTMLIFSYGLLFAQPKIAPTNQGSYGLNKLPDGWISEAAETAVSSSTHVGGNAYQWYRNGSSTKIDGANKFLTIFSKPNYPILPKVKMPITGLLTGHPYKIGYRHMTSEYVINKVPQEVIGKYKSGMSIRIEGQPNVQNTQIVNEDTWDQSYFHFEATKTDELLVISPMPNLVENAALNIIIESITDLCKSGTNEVVLNSTKITPVCPVKTGDLTSTFTGTIPQGAELVWYTTPTHDPGTWVADPTKAPAGSYYAFFYDGGNDCYNTNNSTAVVTVDKIICIPPQVCKAGTAQATLSQTSASASCPDLKFDLSTVTVSNQPAGTELVWFDNATHTNPKQISGADLKSVGPGTYYAFYYDAAMNCYNTAQSEASVWVKDDCFCAASIDGTREVQITTKNLTNVCNSNTVNLNDALESLDPLPNTVIVWFDNPTHTDPTKVANPEAVGAGVYYPFYWDPVMNCYNTDLSENGVTVTINACTDLTPSMQMDDRSFTTGTERDFIVKVSEINGGATSGQIQFTITKLSGFDINYPIFSGNSNVSGITPNENGNWEFSENDNLIFVKSKPGVIIPANGQALIGFHIKRKDGVPVHTTQNITPTIVAGSGGDLNDLNNNTVTSVEANN</sequence>
<keyword evidence="3" id="KW-1185">Reference proteome</keyword>
<evidence type="ECO:0000256" key="1">
    <source>
        <dbReference type="SAM" id="SignalP"/>
    </source>
</evidence>
<feature type="chain" id="PRO_5024426787" description="Ig-like domain-containing protein" evidence="1">
    <location>
        <begin position="22"/>
        <end position="630"/>
    </location>
</feature>
<dbReference type="EMBL" id="VCEI01000030">
    <property type="protein sequence ID" value="TLU89476.1"/>
    <property type="molecule type" value="Genomic_DNA"/>
</dbReference>
<dbReference type="AlphaFoldDB" id="A0A5R9K6R0"/>
<organism evidence="2 3">
    <name type="scientific">Dyadobacter sediminis</name>
    <dbReference type="NCBI Taxonomy" id="1493691"/>
    <lineage>
        <taxon>Bacteria</taxon>
        <taxon>Pseudomonadati</taxon>
        <taxon>Bacteroidota</taxon>
        <taxon>Cytophagia</taxon>
        <taxon>Cytophagales</taxon>
        <taxon>Spirosomataceae</taxon>
        <taxon>Dyadobacter</taxon>
    </lineage>
</organism>
<dbReference type="OrthoDB" id="951012at2"/>
<dbReference type="RefSeq" id="WP_138283536.1">
    <property type="nucleotide sequence ID" value="NZ_BMGE01000004.1"/>
</dbReference>
<name>A0A5R9K6R0_9BACT</name>
<gene>
    <name evidence="2" type="ORF">FEM55_22315</name>
</gene>
<proteinExistence type="predicted"/>
<evidence type="ECO:0000313" key="3">
    <source>
        <dbReference type="Proteomes" id="UP000309788"/>
    </source>
</evidence>
<dbReference type="Proteomes" id="UP000309788">
    <property type="component" value="Unassembled WGS sequence"/>
</dbReference>
<protein>
    <recommendedName>
        <fullName evidence="4">Ig-like domain-containing protein</fullName>
    </recommendedName>
</protein>
<evidence type="ECO:0008006" key="4">
    <source>
        <dbReference type="Google" id="ProtNLM"/>
    </source>
</evidence>
<keyword evidence="1" id="KW-0732">Signal</keyword>
<reference evidence="2 3" key="1">
    <citation type="submission" date="2019-05" db="EMBL/GenBank/DDBJ databases">
        <authorList>
            <person name="Qu J.-H."/>
        </authorList>
    </citation>
    <scope>NUCLEOTIDE SEQUENCE [LARGE SCALE GENOMIC DNA]</scope>
    <source>
        <strain evidence="2 3">Z12</strain>
    </source>
</reference>
<evidence type="ECO:0000313" key="2">
    <source>
        <dbReference type="EMBL" id="TLU89476.1"/>
    </source>
</evidence>
<accession>A0A5R9K6R0</accession>
<comment type="caution">
    <text evidence="2">The sequence shown here is derived from an EMBL/GenBank/DDBJ whole genome shotgun (WGS) entry which is preliminary data.</text>
</comment>